<gene>
    <name evidence="1" type="ORF">BN9_096960</name>
</gene>
<dbReference type="Proteomes" id="UP000053237">
    <property type="component" value="Unassembled WGS sequence"/>
</dbReference>
<proteinExistence type="predicted"/>
<dbReference type="InParanoid" id="A0A024FTF6"/>
<dbReference type="EMBL" id="CAIX01000233">
    <property type="protein sequence ID" value="CCI10385.1"/>
    <property type="molecule type" value="Genomic_DNA"/>
</dbReference>
<keyword evidence="2" id="KW-1185">Reference proteome</keyword>
<dbReference type="AlphaFoldDB" id="A0A024FTF6"/>
<accession>A0A024FTF6</accession>
<comment type="caution">
    <text evidence="1">The sequence shown here is derived from an EMBL/GenBank/DDBJ whole genome shotgun (WGS) entry which is preliminary data.</text>
</comment>
<reference evidence="1 2" key="1">
    <citation type="submission" date="2012-05" db="EMBL/GenBank/DDBJ databases">
        <title>Recombination and specialization in a pathogen metapopulation.</title>
        <authorList>
            <person name="Gardiner A."/>
            <person name="Kemen E."/>
            <person name="Schultz-Larsen T."/>
            <person name="MacLean D."/>
            <person name="Van Oosterhout C."/>
            <person name="Jones J.D.G."/>
        </authorList>
    </citation>
    <scope>NUCLEOTIDE SEQUENCE [LARGE SCALE GENOMIC DNA]</scope>
    <source>
        <strain evidence="1 2">Ac Nc2</strain>
    </source>
</reference>
<protein>
    <submittedName>
        <fullName evidence="1">Uncharacterized protein</fullName>
    </submittedName>
</protein>
<evidence type="ECO:0000313" key="2">
    <source>
        <dbReference type="Proteomes" id="UP000053237"/>
    </source>
</evidence>
<sequence>MEERNKYQLMEHVQKGVEEMQVRYQAIGAEKEVIPMHLQRALEALRQQHDTRTDTESALRLQDEALQSRHTEAINAVQGQLYDQRDRVLSSSVEYIHCNAESKQIQLGRMDEQLCDFQEALNGIVDQLIAEKDNFEQLVSLEQNATRALHHPKRSQSVTETNIL</sequence>
<name>A0A024FTF6_9STRA</name>
<evidence type="ECO:0000313" key="1">
    <source>
        <dbReference type="EMBL" id="CCI10385.1"/>
    </source>
</evidence>
<organism evidence="1 2">
    <name type="scientific">Albugo candida</name>
    <dbReference type="NCBI Taxonomy" id="65357"/>
    <lineage>
        <taxon>Eukaryota</taxon>
        <taxon>Sar</taxon>
        <taxon>Stramenopiles</taxon>
        <taxon>Oomycota</taxon>
        <taxon>Peronosporomycetes</taxon>
        <taxon>Albuginales</taxon>
        <taxon>Albuginaceae</taxon>
        <taxon>Albugo</taxon>
    </lineage>
</organism>